<dbReference type="FunFam" id="3.40.50.150:FF:000009">
    <property type="entry name" value="23S rRNA (Uracil(1939)-C(5))-methyltransferase RlmD"/>
    <property type="match status" value="1"/>
</dbReference>
<keyword evidence="7" id="KW-1185">Reference proteome</keyword>
<protein>
    <submittedName>
        <fullName evidence="6">23S rRNA (Uracil(1939)-C(5))-methyltransferase RlmD</fullName>
        <ecNumber evidence="6">2.1.1.190</ecNumber>
    </submittedName>
</protein>
<evidence type="ECO:0000256" key="2">
    <source>
        <dbReference type="ARBA" id="ARBA00022679"/>
    </source>
</evidence>
<dbReference type="Pfam" id="PF05958">
    <property type="entry name" value="tRNA_U5-meth_tr"/>
    <property type="match status" value="1"/>
</dbReference>
<dbReference type="SUPFAM" id="SSF53335">
    <property type="entry name" value="S-adenosyl-L-methionine-dependent methyltransferases"/>
    <property type="match status" value="1"/>
</dbReference>
<accession>A0A415PKS3</accession>
<gene>
    <name evidence="6" type="ORF">DWZ83_03830</name>
</gene>
<dbReference type="OrthoDB" id="9804590at2"/>
<dbReference type="EMBL" id="QRPK01000012">
    <property type="protein sequence ID" value="RHM13312.1"/>
    <property type="molecule type" value="Genomic_DNA"/>
</dbReference>
<reference evidence="6 7" key="1">
    <citation type="submission" date="2018-08" db="EMBL/GenBank/DDBJ databases">
        <title>A genome reference for cultivated species of the human gut microbiota.</title>
        <authorList>
            <person name="Zou Y."/>
            <person name="Xue W."/>
            <person name="Luo G."/>
        </authorList>
    </citation>
    <scope>NUCLEOTIDE SEQUENCE [LARGE SCALE GENOMIC DNA]</scope>
    <source>
        <strain evidence="6 7">AF35-6BH</strain>
    </source>
</reference>
<evidence type="ECO:0000256" key="4">
    <source>
        <dbReference type="PROSITE-ProRule" id="PRU01024"/>
    </source>
</evidence>
<dbReference type="PROSITE" id="PS51687">
    <property type="entry name" value="SAM_MT_RNA_M5U"/>
    <property type="match status" value="1"/>
</dbReference>
<dbReference type="InterPro" id="IPR010280">
    <property type="entry name" value="U5_MeTrfase_fam"/>
</dbReference>
<dbReference type="Gene3D" id="3.40.50.150">
    <property type="entry name" value="Vaccinia Virus protein VP39"/>
    <property type="match status" value="1"/>
</dbReference>
<dbReference type="PANTHER" id="PTHR11061">
    <property type="entry name" value="RNA M5U METHYLTRANSFERASE"/>
    <property type="match status" value="1"/>
</dbReference>
<evidence type="ECO:0000256" key="1">
    <source>
        <dbReference type="ARBA" id="ARBA00022603"/>
    </source>
</evidence>
<dbReference type="GO" id="GO:0070041">
    <property type="term" value="F:rRNA (uridine-C5-)-methyltransferase activity"/>
    <property type="evidence" value="ECO:0007669"/>
    <property type="project" value="TreeGrafter"/>
</dbReference>
<dbReference type="InterPro" id="IPR029063">
    <property type="entry name" value="SAM-dependent_MTases_sf"/>
</dbReference>
<feature type="binding site" evidence="4">
    <location>
        <position position="311"/>
    </location>
    <ligand>
        <name>S-adenosyl-L-methionine</name>
        <dbReference type="ChEBI" id="CHEBI:59789"/>
    </ligand>
</feature>
<feature type="binding site" evidence="4">
    <location>
        <position position="282"/>
    </location>
    <ligand>
        <name>S-adenosyl-L-methionine</name>
        <dbReference type="ChEBI" id="CHEBI:59789"/>
    </ligand>
</feature>
<name>A0A415PKS3_9FIRM</name>
<feature type="active site" evidence="5">
    <location>
        <position position="407"/>
    </location>
</feature>
<dbReference type="CDD" id="cd02440">
    <property type="entry name" value="AdoMet_MTases"/>
    <property type="match status" value="1"/>
</dbReference>
<keyword evidence="3 4" id="KW-0949">S-adenosyl-L-methionine</keyword>
<dbReference type="RefSeq" id="WP_022420445.1">
    <property type="nucleotide sequence ID" value="NZ_CAUFDR010000025.1"/>
</dbReference>
<dbReference type="GO" id="GO:0070475">
    <property type="term" value="P:rRNA base methylation"/>
    <property type="evidence" value="ECO:0007669"/>
    <property type="project" value="TreeGrafter"/>
</dbReference>
<dbReference type="Gene3D" id="2.40.50.1070">
    <property type="match status" value="1"/>
</dbReference>
<dbReference type="AlphaFoldDB" id="A0A415PKS3"/>
<sequence>MLKKKQVVTGTIAHIDEMGNGIIKYREDMILVRGVLPQEEVRVEIVKRLQQGYVGNILEIIKPSEYRCKPKCSIYAKCGSCQLMHRKQSNQAQYKKEQVVELCKKQRLSIPVEDVLCAGNPYHYRNKMIIGFQKGRDKRIKAGFYEEFSHRIIPYEACLLHPKECDDIVQSIVSLIQKLAIEIYDEDRRTGLLRHVLIRYGKVTKQIMVVFVVRSNVFPARRRLVEELLKAHSNITTIVQNVNPRKTSIVLGNEERILYGKGYIEDILCGLRFKISCKSFYQINHDQCEVLYTKALDKLMLTGNEVVLDAYCGIGTIGMCVASKVKQVIGVELNKDAVKDAIQNAKLNRIRNIRFLCDDAGSFVSQLAKAQQTLDVLIMDPPRSGSSQEFLSSAARLRVPKILYISCNPNTQIRDIRTLQKLGYRVEGSMTLVDMFPFTNSIESVCMLVRK</sequence>
<dbReference type="FunFam" id="2.40.50.1070:FF:000003">
    <property type="entry name" value="23S rRNA (Uracil-5-)-methyltransferase RumA"/>
    <property type="match status" value="1"/>
</dbReference>
<dbReference type="Gene3D" id="2.40.50.140">
    <property type="entry name" value="Nucleic acid-binding proteins"/>
    <property type="match status" value="1"/>
</dbReference>
<comment type="caution">
    <text evidence="6">The sequence shown here is derived from an EMBL/GenBank/DDBJ whole genome shotgun (WGS) entry which is preliminary data.</text>
</comment>
<organism evidence="6 7">
    <name type="scientific">Amedibacillus dolichus</name>
    <dbReference type="NCBI Taxonomy" id="31971"/>
    <lineage>
        <taxon>Bacteria</taxon>
        <taxon>Bacillati</taxon>
        <taxon>Bacillota</taxon>
        <taxon>Erysipelotrichia</taxon>
        <taxon>Erysipelotrichales</taxon>
        <taxon>Erysipelotrichaceae</taxon>
        <taxon>Amedibacillus</taxon>
    </lineage>
</organism>
<evidence type="ECO:0000256" key="5">
    <source>
        <dbReference type="PROSITE-ProRule" id="PRU10015"/>
    </source>
</evidence>
<evidence type="ECO:0000313" key="6">
    <source>
        <dbReference type="EMBL" id="RHM13312.1"/>
    </source>
</evidence>
<dbReference type="SUPFAM" id="SSF50249">
    <property type="entry name" value="Nucleic acid-binding proteins"/>
    <property type="match status" value="1"/>
</dbReference>
<feature type="binding site" evidence="4">
    <location>
        <position position="380"/>
    </location>
    <ligand>
        <name>S-adenosyl-L-methionine</name>
        <dbReference type="ChEBI" id="CHEBI:59789"/>
    </ligand>
</feature>
<dbReference type="PANTHER" id="PTHR11061:SF30">
    <property type="entry name" value="TRNA (URACIL(54)-C(5))-METHYLTRANSFERASE"/>
    <property type="match status" value="1"/>
</dbReference>
<dbReference type="NCBIfam" id="TIGR00479">
    <property type="entry name" value="rumA"/>
    <property type="match status" value="1"/>
</dbReference>
<keyword evidence="1 4" id="KW-0489">Methyltransferase</keyword>
<feature type="binding site" evidence="4">
    <location>
        <position position="332"/>
    </location>
    <ligand>
        <name>S-adenosyl-L-methionine</name>
        <dbReference type="ChEBI" id="CHEBI:59789"/>
    </ligand>
</feature>
<dbReference type="InterPro" id="IPR012340">
    <property type="entry name" value="NA-bd_OB-fold"/>
</dbReference>
<dbReference type="Proteomes" id="UP000284868">
    <property type="component" value="Unassembled WGS sequence"/>
</dbReference>
<comment type="similarity">
    <text evidence="4">Belongs to the class I-like SAM-binding methyltransferase superfamily. RNA M5U methyltransferase family.</text>
</comment>
<dbReference type="InterPro" id="IPR030390">
    <property type="entry name" value="MeTrfase_TrmA_AS"/>
</dbReference>
<keyword evidence="2 4" id="KW-0808">Transferase</keyword>
<feature type="active site" description="Nucleophile" evidence="4">
    <location>
        <position position="407"/>
    </location>
</feature>
<evidence type="ECO:0000313" key="7">
    <source>
        <dbReference type="Proteomes" id="UP000284868"/>
    </source>
</evidence>
<proteinExistence type="inferred from homology"/>
<dbReference type="EC" id="2.1.1.190" evidence="6"/>
<evidence type="ECO:0000256" key="3">
    <source>
        <dbReference type="ARBA" id="ARBA00022691"/>
    </source>
</evidence>
<dbReference type="PROSITE" id="PS01230">
    <property type="entry name" value="TRMA_1"/>
    <property type="match status" value="1"/>
</dbReference>